<protein>
    <submittedName>
        <fullName evidence="4">Cobalt-precorrin-6A reductase</fullName>
        <ecNumber evidence="4">1.3.1.106</ecNumber>
    </submittedName>
</protein>
<dbReference type="EMBL" id="JBFBVU010000001">
    <property type="protein sequence ID" value="MEV8465345.1"/>
    <property type="molecule type" value="Genomic_DNA"/>
</dbReference>
<comment type="pathway">
    <text evidence="1">Cofactor biosynthesis; adenosylcobalamin biosynthesis.</text>
</comment>
<dbReference type="EC" id="1.3.1.106" evidence="4"/>
<dbReference type="NCBIfam" id="TIGR00715">
    <property type="entry name" value="precor6x_red"/>
    <property type="match status" value="1"/>
</dbReference>
<evidence type="ECO:0000256" key="1">
    <source>
        <dbReference type="ARBA" id="ARBA00004953"/>
    </source>
</evidence>
<dbReference type="PROSITE" id="PS51014">
    <property type="entry name" value="COBK_CBIJ"/>
    <property type="match status" value="1"/>
</dbReference>
<evidence type="ECO:0000313" key="5">
    <source>
        <dbReference type="Proteomes" id="UP001553161"/>
    </source>
</evidence>
<reference evidence="4 5" key="1">
    <citation type="submission" date="2024-07" db="EMBL/GenBank/DDBJ databases">
        <authorList>
            <person name="Kang M."/>
        </authorList>
    </citation>
    <scope>NUCLEOTIDE SEQUENCE [LARGE SCALE GENOMIC DNA]</scope>
    <source>
        <strain evidence="4 5">DFM31</strain>
    </source>
</reference>
<dbReference type="RefSeq" id="WP_366190761.1">
    <property type="nucleotide sequence ID" value="NZ_JBFBVU010000001.1"/>
</dbReference>
<dbReference type="NCBIfam" id="NF005968">
    <property type="entry name" value="PRK08057.1-2"/>
    <property type="match status" value="1"/>
</dbReference>
<evidence type="ECO:0000256" key="3">
    <source>
        <dbReference type="ARBA" id="ARBA00023002"/>
    </source>
</evidence>
<dbReference type="PANTHER" id="PTHR36925">
    <property type="entry name" value="COBALT-PRECORRIN-6A REDUCTASE"/>
    <property type="match status" value="1"/>
</dbReference>
<dbReference type="PANTHER" id="PTHR36925:SF1">
    <property type="entry name" value="COBALT-PRECORRIN-6A REDUCTASE"/>
    <property type="match status" value="1"/>
</dbReference>
<name>A0ABV3L2J0_9RHOB</name>
<dbReference type="InterPro" id="IPR003723">
    <property type="entry name" value="Precorrin-6x_reduct"/>
</dbReference>
<keyword evidence="3 4" id="KW-0560">Oxidoreductase</keyword>
<dbReference type="GO" id="GO:0016491">
    <property type="term" value="F:oxidoreductase activity"/>
    <property type="evidence" value="ECO:0007669"/>
    <property type="project" value="UniProtKB-KW"/>
</dbReference>
<evidence type="ECO:0000256" key="2">
    <source>
        <dbReference type="ARBA" id="ARBA00022573"/>
    </source>
</evidence>
<comment type="caution">
    <text evidence="4">The sequence shown here is derived from an EMBL/GenBank/DDBJ whole genome shotgun (WGS) entry which is preliminary data.</text>
</comment>
<sequence length="252" mass="27214">MSLRLLLLAGSAEARQVAKALGRMPEVAATASLAGTTARPADLGLPTRVGGFGGDVGFADYLARHRVQAVLDATHPFAQRIASRTARLCRQHDIAHARLLRPAWQAGPGDRWTEVATEAEVAAQVPEGARVFMATGPEHLDAYTGMDRHHVICRRIDPAPAPFPWPRGDFVVGRPPFTRDSEIALFRRFRVDLLVTKNAGGAAGRAKLEAARALGLPVVMVARPPQPEGWVLTSVDGALDWIREQTWTNASS</sequence>
<keyword evidence="5" id="KW-1185">Reference proteome</keyword>
<accession>A0ABV3L2J0</accession>
<proteinExistence type="predicted"/>
<gene>
    <name evidence="4" type="ORF">AB0T83_00935</name>
</gene>
<keyword evidence="2" id="KW-0169">Cobalamin biosynthesis</keyword>
<organism evidence="4 5">
    <name type="scientific">Meridianimarinicoccus marinus</name>
    <dbReference type="NCBI Taxonomy" id="3231483"/>
    <lineage>
        <taxon>Bacteria</taxon>
        <taxon>Pseudomonadati</taxon>
        <taxon>Pseudomonadota</taxon>
        <taxon>Alphaproteobacteria</taxon>
        <taxon>Rhodobacterales</taxon>
        <taxon>Paracoccaceae</taxon>
        <taxon>Meridianimarinicoccus</taxon>
    </lineage>
</organism>
<evidence type="ECO:0000313" key="4">
    <source>
        <dbReference type="EMBL" id="MEV8465345.1"/>
    </source>
</evidence>
<dbReference type="Pfam" id="PF02571">
    <property type="entry name" value="CbiJ"/>
    <property type="match status" value="1"/>
</dbReference>
<dbReference type="Proteomes" id="UP001553161">
    <property type="component" value="Unassembled WGS sequence"/>
</dbReference>